<reference evidence="4" key="2">
    <citation type="journal article" date="2023" name="Commun. Biol.">
        <title>Intrasexual cuticular hydrocarbon dimorphism in a wasp sheds light on hydrocarbon biosynthesis genes in Hymenoptera.</title>
        <authorList>
            <person name="Moris V.C."/>
            <person name="Podsiadlowski L."/>
            <person name="Martin S."/>
            <person name="Oeyen J.P."/>
            <person name="Donath A."/>
            <person name="Petersen M."/>
            <person name="Wilbrandt J."/>
            <person name="Misof B."/>
            <person name="Liedtke D."/>
            <person name="Thamm M."/>
            <person name="Scheiner R."/>
            <person name="Schmitt T."/>
            <person name="Niehuis O."/>
        </authorList>
    </citation>
    <scope>NUCLEOTIDE SEQUENCE</scope>
    <source>
        <strain evidence="4">GBR_01_08_01A</strain>
    </source>
</reference>
<keyword evidence="5" id="KW-1185">Reference proteome</keyword>
<reference evidence="4" key="1">
    <citation type="submission" date="2021-08" db="EMBL/GenBank/DDBJ databases">
        <authorList>
            <person name="Misof B."/>
            <person name="Oliver O."/>
            <person name="Podsiadlowski L."/>
            <person name="Donath A."/>
            <person name="Peters R."/>
            <person name="Mayer C."/>
            <person name="Rust J."/>
            <person name="Gunkel S."/>
            <person name="Lesny P."/>
            <person name="Martin S."/>
            <person name="Oeyen J.P."/>
            <person name="Petersen M."/>
            <person name="Panagiotis P."/>
            <person name="Wilbrandt J."/>
            <person name="Tanja T."/>
        </authorList>
    </citation>
    <scope>NUCLEOTIDE SEQUENCE</scope>
    <source>
        <strain evidence="4">GBR_01_08_01A</strain>
        <tissue evidence="4">Thorax + abdomen</tissue>
    </source>
</reference>
<dbReference type="Pfam" id="PF10350">
    <property type="entry name" value="DUF2428"/>
    <property type="match status" value="1"/>
</dbReference>
<dbReference type="PANTHER" id="PTHR14387">
    <property type="entry name" value="THADA/DEATH RECEPTOR INTERACTING PROTEIN"/>
    <property type="match status" value="1"/>
</dbReference>
<feature type="domain" description="SCAN box" evidence="3">
    <location>
        <begin position="192"/>
        <end position="231"/>
    </location>
</feature>
<sequence>MDLFHLFQEIRTCKGNTAIYRKLITLNPLFKSTLNTENVEEWQLILSHIMEILTSNQDAGKEWILLASHAFFLLQSARCDSESLQSCFIHFLEVHPSELSFINNTYRISNSELFNCIENLSWQNETKYVILAEICNMSECNIAVITSRNFLFNLSTSLTKSHLRCLGKKVYMNILKKLSEEDWIKSFGSIIKCLIYQWEMGPKKDYNALKSLCKYWLEPTILKYKNILLYLWEICKDLVVPFFHSNLQRIASEMYIIFPQNIDLSFYVHHKDEVIRLNGFAICCYYCSKMFSNEKIDYFIILKQFLWYNANTTSIFLREGIIKYFTIFYTNILKSSENFGYNQYIYDIVHWLHEFLLDCFEPGSCYQRKILGLNLYKVVLFVMNTYTCKHPIAKEHVSTIMPYDKCMKIDIKKKFTNKKCLLVLLKLIQDNILDIKQTSTYIIINYFEKDVLRNTEKKVLFDIAIENCNSFKFYEAESGAEFMRVLATWEPFNTKFITNTCETNALCNSYHEFFFHEAQKQLLQMKQDILKAIIHNAPFYGILIAMLNTNFRHSLEYCKPPLYFIEKLLDFLDDAVNFFLSILSSKSENTECASSFAEMGLAINDTIKTSTIQDDNYDDLILSPAHQVIVSCIWLSLKVICEIASNIGSSMYSNETSLHSIKLITMVLTKCRHKGAIESAGVAIGNLARCICKEDNNDTVLKMHINNLLQDNTMNGLNMTRRGAGFSLMFHKIVANDNRKARHLHFLRTLVADKELHVQLMSYMERITLVCFQYIQSEIWPIRNASLQLFGAVVPRLVGQSAGGKELDFGNGYSINHFITHYPTLTKHISIQLQYFTQSSENSNSTLHEYSNIVHILILLSKFSISGCDFVDYLSYSFVTKMKSYFSKLLANPIGYVRILTAKAYAALTAYPCIKSEMKMLQLNISSIKNVNTIHGYLLTMKYLREKFLTEVKSISPYKVMKSATIVHEGQCINEYRIQKIRKIWDNKLKTKSNQQICYIIECMLLELLDLNVFSSNIELLDKIILESSFILHIEKIKPGFYQFINILIYLYADCIKHTDTINKNIIDKILHSECMEQTIQFLTHLHHFIPLLTIIINSLLVIIDNGNVLVINTMITFVIATLKSLSLIDIYELKLEEIIMNLIVKFDRTNSRVNVLHLKRVLIAICCKDEEIIYKTLSTIFSMSLNENEYIKNEAAECLQFLIQRFPKVEPRNKLGIIHCCLILLKDTTVDMRNSIIINIKNHIMSIVYEAEDISKHDEFIYQQLLIEMMCYTPLSNFLYLKDNLEFIKQFVGLDKSYNKESTLIENPFDYDDNTLYKEETKFLNILYVYIQSNEKCRRLKYEGNVENYIDPTCIIQSKDQLLEKIDINFNCLRELLLLNDKKYLFKKQEVLIYEYNGKK</sequence>
<evidence type="ECO:0000256" key="2">
    <source>
        <dbReference type="ARBA" id="ARBA00022694"/>
    </source>
</evidence>
<dbReference type="InterPro" id="IPR051954">
    <property type="entry name" value="tRNA_methyltransferase_THADA"/>
</dbReference>
<dbReference type="InterPro" id="IPR003309">
    <property type="entry name" value="SCAN_dom"/>
</dbReference>
<evidence type="ECO:0000256" key="1">
    <source>
        <dbReference type="ARBA" id="ARBA00010409"/>
    </source>
</evidence>
<dbReference type="SUPFAM" id="SSF48371">
    <property type="entry name" value="ARM repeat"/>
    <property type="match status" value="1"/>
</dbReference>
<evidence type="ECO:0000313" key="4">
    <source>
        <dbReference type="EMBL" id="KAK2578215.1"/>
    </source>
</evidence>
<evidence type="ECO:0000313" key="5">
    <source>
        <dbReference type="Proteomes" id="UP001258017"/>
    </source>
</evidence>
<gene>
    <name evidence="4" type="ORF">KPH14_009760</name>
</gene>
<accession>A0AAD9REY8</accession>
<dbReference type="GO" id="GO:0030488">
    <property type="term" value="P:tRNA methylation"/>
    <property type="evidence" value="ECO:0007669"/>
    <property type="project" value="TreeGrafter"/>
</dbReference>
<keyword evidence="2" id="KW-0819">tRNA processing</keyword>
<evidence type="ECO:0000259" key="3">
    <source>
        <dbReference type="PROSITE" id="PS50804"/>
    </source>
</evidence>
<comment type="caution">
    <text evidence="4">The sequence shown here is derived from an EMBL/GenBank/DDBJ whole genome shotgun (WGS) entry which is preliminary data.</text>
</comment>
<organism evidence="4 5">
    <name type="scientific">Odynerus spinipes</name>
    <dbReference type="NCBI Taxonomy" id="1348599"/>
    <lineage>
        <taxon>Eukaryota</taxon>
        <taxon>Metazoa</taxon>
        <taxon>Ecdysozoa</taxon>
        <taxon>Arthropoda</taxon>
        <taxon>Hexapoda</taxon>
        <taxon>Insecta</taxon>
        <taxon>Pterygota</taxon>
        <taxon>Neoptera</taxon>
        <taxon>Endopterygota</taxon>
        <taxon>Hymenoptera</taxon>
        <taxon>Apocrita</taxon>
        <taxon>Aculeata</taxon>
        <taxon>Vespoidea</taxon>
        <taxon>Vespidae</taxon>
        <taxon>Eumeninae</taxon>
        <taxon>Odynerus</taxon>
    </lineage>
</organism>
<dbReference type="PANTHER" id="PTHR14387:SF0">
    <property type="entry name" value="DUF2428 DOMAIN-CONTAINING PROTEIN"/>
    <property type="match status" value="1"/>
</dbReference>
<dbReference type="GO" id="GO:0005829">
    <property type="term" value="C:cytosol"/>
    <property type="evidence" value="ECO:0007669"/>
    <property type="project" value="TreeGrafter"/>
</dbReference>
<dbReference type="EMBL" id="JAIFRP010000511">
    <property type="protein sequence ID" value="KAK2578215.1"/>
    <property type="molecule type" value="Genomic_DNA"/>
</dbReference>
<name>A0AAD9REY8_9HYME</name>
<dbReference type="InterPro" id="IPR019442">
    <property type="entry name" value="THADA/TRM732_DUF2428"/>
</dbReference>
<protein>
    <recommendedName>
        <fullName evidence="3">SCAN box domain-containing protein</fullName>
    </recommendedName>
</protein>
<dbReference type="PROSITE" id="PS50804">
    <property type="entry name" value="SCAN_BOX"/>
    <property type="match status" value="1"/>
</dbReference>
<dbReference type="Proteomes" id="UP001258017">
    <property type="component" value="Unassembled WGS sequence"/>
</dbReference>
<dbReference type="InterPro" id="IPR016024">
    <property type="entry name" value="ARM-type_fold"/>
</dbReference>
<dbReference type="Pfam" id="PF25151">
    <property type="entry name" value="TPR_Trm732_C"/>
    <property type="match status" value="1"/>
</dbReference>
<proteinExistence type="inferred from homology"/>
<comment type="similarity">
    <text evidence="1">Belongs to the THADA family.</text>
</comment>
<dbReference type="InterPro" id="IPR056842">
    <property type="entry name" value="THADA-like_TPR_C"/>
</dbReference>